<sequence>MFAYDEQYAAEQKIRHKWIAEQQGTLVAVLPVHSREERDLFRLLMQSSPLFSDATNRQPNWTSLAAVWATHANGKTIFYKLPEHLKAYYKTWNDYCDENNTIAQNTAAAKRIRTLVRSSPPNITNIVAPTALPQTLRSTLTINATPVVDPPSR</sequence>
<organism evidence="1 2">
    <name type="scientific">Boletus reticuloceps</name>
    <dbReference type="NCBI Taxonomy" id="495285"/>
    <lineage>
        <taxon>Eukaryota</taxon>
        <taxon>Fungi</taxon>
        <taxon>Dikarya</taxon>
        <taxon>Basidiomycota</taxon>
        <taxon>Agaricomycotina</taxon>
        <taxon>Agaricomycetes</taxon>
        <taxon>Agaricomycetidae</taxon>
        <taxon>Boletales</taxon>
        <taxon>Boletineae</taxon>
        <taxon>Boletaceae</taxon>
        <taxon>Boletoideae</taxon>
        <taxon>Boletus</taxon>
    </lineage>
</organism>
<dbReference type="Proteomes" id="UP000683000">
    <property type="component" value="Unassembled WGS sequence"/>
</dbReference>
<evidence type="ECO:0000313" key="2">
    <source>
        <dbReference type="Proteomes" id="UP000683000"/>
    </source>
</evidence>
<reference evidence="1" key="1">
    <citation type="submission" date="2021-03" db="EMBL/GenBank/DDBJ databases">
        <title>Evolutionary innovations through gain and loss of genes in the ectomycorrhizal Boletales.</title>
        <authorList>
            <person name="Wu G."/>
            <person name="Miyauchi S."/>
            <person name="Morin E."/>
            <person name="Yang Z.-L."/>
            <person name="Xu J."/>
            <person name="Martin F.M."/>
        </authorList>
    </citation>
    <scope>NUCLEOTIDE SEQUENCE</scope>
    <source>
        <strain evidence="1">BR01</strain>
    </source>
</reference>
<name>A0A8I2YF90_9AGAM</name>
<gene>
    <name evidence="1" type="ORF">JVT61DRAFT_11026</name>
</gene>
<dbReference type="EMBL" id="JAGFBS010000044">
    <property type="protein sequence ID" value="KAG6370815.1"/>
    <property type="molecule type" value="Genomic_DNA"/>
</dbReference>
<dbReference type="AlphaFoldDB" id="A0A8I2YF90"/>
<dbReference type="OrthoDB" id="1920326at2759"/>
<comment type="caution">
    <text evidence="1">The sequence shown here is derived from an EMBL/GenBank/DDBJ whole genome shotgun (WGS) entry which is preliminary data.</text>
</comment>
<proteinExistence type="predicted"/>
<keyword evidence="2" id="KW-1185">Reference proteome</keyword>
<accession>A0A8I2YF90</accession>
<evidence type="ECO:0000313" key="1">
    <source>
        <dbReference type="EMBL" id="KAG6370815.1"/>
    </source>
</evidence>
<protein>
    <submittedName>
        <fullName evidence="1">Uncharacterized protein</fullName>
    </submittedName>
</protein>